<comment type="similarity">
    <text evidence="2">Belongs to the ATP-dependent AMP-binding enzyme family.</text>
</comment>
<dbReference type="Pfam" id="PF13193">
    <property type="entry name" value="AMP-binding_C"/>
    <property type="match status" value="2"/>
</dbReference>
<dbReference type="PANTHER" id="PTHR45527">
    <property type="entry name" value="NONRIBOSOMAL PEPTIDE SYNTHETASE"/>
    <property type="match status" value="1"/>
</dbReference>
<dbReference type="FunFam" id="3.40.50.12780:FF:000012">
    <property type="entry name" value="Non-ribosomal peptide synthetase"/>
    <property type="match status" value="1"/>
</dbReference>
<dbReference type="Gene3D" id="3.40.50.12780">
    <property type="entry name" value="N-terminal domain of ligase-like"/>
    <property type="match status" value="1"/>
</dbReference>
<dbReference type="SUPFAM" id="SSF56801">
    <property type="entry name" value="Acetyl-CoA synthetase-like"/>
    <property type="match status" value="2"/>
</dbReference>
<evidence type="ECO:0000313" key="6">
    <source>
        <dbReference type="EMBL" id="TQF02737.1"/>
    </source>
</evidence>
<feature type="domain" description="Carrier" evidence="5">
    <location>
        <begin position="258"/>
        <end position="332"/>
    </location>
</feature>
<dbReference type="GO" id="GO:0008610">
    <property type="term" value="P:lipid biosynthetic process"/>
    <property type="evidence" value="ECO:0007669"/>
    <property type="project" value="UniProtKB-ARBA"/>
</dbReference>
<accession>A0A540W196</accession>
<dbReference type="PROSITE" id="PS50075">
    <property type="entry name" value="CARRIER"/>
    <property type="match status" value="2"/>
</dbReference>
<dbReference type="Gene3D" id="2.30.38.10">
    <property type="entry name" value="Luciferase, Domain 3"/>
    <property type="match status" value="1"/>
</dbReference>
<dbReference type="Gene3D" id="3.30.300.30">
    <property type="match status" value="2"/>
</dbReference>
<dbReference type="InterPro" id="IPR006162">
    <property type="entry name" value="Ppantetheine_attach_site"/>
</dbReference>
<dbReference type="FunFam" id="1.10.1200.10:FF:000005">
    <property type="entry name" value="Nonribosomal peptide synthetase 1"/>
    <property type="match status" value="1"/>
</dbReference>
<dbReference type="EMBL" id="VIGB01000003">
    <property type="protein sequence ID" value="TQF02737.1"/>
    <property type="molecule type" value="Genomic_DNA"/>
</dbReference>
<evidence type="ECO:0000256" key="3">
    <source>
        <dbReference type="ARBA" id="ARBA00022450"/>
    </source>
</evidence>
<dbReference type="InterPro" id="IPR009081">
    <property type="entry name" value="PP-bd_ACP"/>
</dbReference>
<dbReference type="FunFam" id="2.30.38.10:FF:000001">
    <property type="entry name" value="Non-ribosomal peptide synthetase PvdI"/>
    <property type="match status" value="2"/>
</dbReference>
<dbReference type="FunFam" id="3.40.50.980:FF:000001">
    <property type="entry name" value="Non-ribosomal peptide synthetase"/>
    <property type="match status" value="1"/>
</dbReference>
<dbReference type="CDD" id="cd05930">
    <property type="entry name" value="A_NRPS"/>
    <property type="match status" value="1"/>
</dbReference>
<dbReference type="Pfam" id="PF00668">
    <property type="entry name" value="Condensation"/>
    <property type="match status" value="1"/>
</dbReference>
<dbReference type="GO" id="GO:0003824">
    <property type="term" value="F:catalytic activity"/>
    <property type="evidence" value="ECO:0007669"/>
    <property type="project" value="InterPro"/>
</dbReference>
<dbReference type="Pfam" id="PF00501">
    <property type="entry name" value="AMP-binding"/>
    <property type="match status" value="2"/>
</dbReference>
<dbReference type="GO" id="GO:0044550">
    <property type="term" value="P:secondary metabolite biosynthetic process"/>
    <property type="evidence" value="ECO:0007669"/>
    <property type="project" value="UniProtKB-ARBA"/>
</dbReference>
<dbReference type="GO" id="GO:0017000">
    <property type="term" value="P:antibiotic biosynthetic process"/>
    <property type="evidence" value="ECO:0007669"/>
    <property type="project" value="UniProtKB-ARBA"/>
</dbReference>
<evidence type="ECO:0000259" key="5">
    <source>
        <dbReference type="PROSITE" id="PS50075"/>
    </source>
</evidence>
<dbReference type="FunFam" id="1.10.1200.10:FF:000016">
    <property type="entry name" value="Non-ribosomal peptide synthase"/>
    <property type="match status" value="1"/>
</dbReference>
<proteinExistence type="inferred from homology"/>
<dbReference type="InterPro" id="IPR000873">
    <property type="entry name" value="AMP-dep_synth/lig_dom"/>
</dbReference>
<dbReference type="InterPro" id="IPR023213">
    <property type="entry name" value="CAT-like_dom_sf"/>
</dbReference>
<dbReference type="InterPro" id="IPR010071">
    <property type="entry name" value="AA_adenyl_dom"/>
</dbReference>
<dbReference type="GO" id="GO:0005737">
    <property type="term" value="C:cytoplasm"/>
    <property type="evidence" value="ECO:0007669"/>
    <property type="project" value="TreeGrafter"/>
</dbReference>
<dbReference type="GO" id="GO:0031177">
    <property type="term" value="F:phosphopantetheine binding"/>
    <property type="evidence" value="ECO:0007669"/>
    <property type="project" value="InterPro"/>
</dbReference>
<dbReference type="InterPro" id="IPR020806">
    <property type="entry name" value="PKS_PP-bd"/>
</dbReference>
<evidence type="ECO:0000256" key="4">
    <source>
        <dbReference type="ARBA" id="ARBA00022553"/>
    </source>
</evidence>
<dbReference type="Gene3D" id="3.30.559.10">
    <property type="entry name" value="Chloramphenicol acetyltransferase-like domain"/>
    <property type="match status" value="1"/>
</dbReference>
<dbReference type="GO" id="GO:0072330">
    <property type="term" value="P:monocarboxylic acid biosynthetic process"/>
    <property type="evidence" value="ECO:0007669"/>
    <property type="project" value="UniProtKB-ARBA"/>
</dbReference>
<dbReference type="InterPro" id="IPR025110">
    <property type="entry name" value="AMP-bd_C"/>
</dbReference>
<feature type="domain" description="Carrier" evidence="5">
    <location>
        <begin position="1335"/>
        <end position="1410"/>
    </location>
</feature>
<dbReference type="PANTHER" id="PTHR45527:SF1">
    <property type="entry name" value="FATTY ACID SYNTHASE"/>
    <property type="match status" value="1"/>
</dbReference>
<dbReference type="GO" id="GO:0043041">
    <property type="term" value="P:amino acid activation for nonribosomal peptide biosynthetic process"/>
    <property type="evidence" value="ECO:0007669"/>
    <property type="project" value="TreeGrafter"/>
</dbReference>
<gene>
    <name evidence="6" type="ORF">E6W39_11305</name>
</gene>
<evidence type="ECO:0000313" key="7">
    <source>
        <dbReference type="Proteomes" id="UP000319103"/>
    </source>
</evidence>
<dbReference type="Pfam" id="PF00550">
    <property type="entry name" value="PP-binding"/>
    <property type="match status" value="2"/>
</dbReference>
<dbReference type="SUPFAM" id="SSF47336">
    <property type="entry name" value="ACP-like"/>
    <property type="match status" value="2"/>
</dbReference>
<sequence>MVPSLLAVLDPAELPGLSTVLVGAEPISVEQARAWSAGRRLVNTYGPTESTVMVTAGRVDGSGSVVPMGAPVANTRLFVLDGSLQPVPVGVAGELYIAGGQLARGYVGRAGLSAERFVASPFGDGGRMYRTGDRARWTVDGQLVFAGRADEQVKIRGFRIEPGEVQAVVAEHPSVAQAVVVARQDQAGEDPRLVAYVVGNGDSSGLAATVREFVAERLPSYMVPSAVVVLEELPLTVNGKLDRKALPAPEYAAGAGRAPATVQEEVLCQAFAEVLGLDRVGVDDDFFMLGGHSLLVVSLVENLRARGVSVSVKALFQMPTPAGLAGAAGPVQVVVPPNLIPEGVTGITPEMLPLVELTAAEIERVVATVEGGAANVKDVYPLAPLQEGLFFHHLLADRDGGEADVYAVPSVLGFDSRERVDAFLDALRAVIVRHDIYRTAIVWEGLREPVQVVSRRAELPVQEVVLDPQGPEPVEQMMALGEPWMDLASAPLIRVHIAAEPDGDRWLALLRIHHLVQDHTTMDVLLGELRAVMSGRADTLPEPLPFRDFVAHARLSVPREEHERYFAELLGDVTETTAPFGVLDVYGDGSTAHRARLLVDDELYFRTRELARRLGVSAATVFHLAWARVLASLSGRDDVVFGTVLFGRMNAGAGADRVPGLFMNTLPVRVRLDGQSAGEALDGMRGQLAELLVHEHAPLSLAQQASGVAGGSPLFTSLLNYRHSQAPAPGGGPRVSGVGLLTASDHTNYPVSVSVDDRTTGFEVTVEAVAPADAQQICELMHATLANLVAVLDEAPQSRLAAVEVMGEVERRLVVEEWNDTAQPLVDVTLPGLFAAQVVRTPDAVAVVFEGVEVSYTELDARANRLARLLIGRGVGPESVVAVLMERGVDLVVALLAVVKAGGAYLPVDPEYPVERIAHVLDDAAPVCVLTTEQCAPVLPDSVDGPVLVLDSAEVRAERSGSAGSRLTDTDLVAPLLPAHPVYVIHTSGSTGRPKGVVVTHQALANHLRAAGQRVPLGVGDRLLAVTTVSFDIAALELFLPLLCGAAVVLAERETVRDAVALRELVRTSGATAVQAVPSLWRALLAGEADWRPRGVRMLVGGEALPEELAVRVRELGVWAVNLYGPTEATVWATSAEVGEGPVTIGRPFANMRAYVLDSALRPVPVGAVGELYLAGAQLARGYLGRPGLSAERFTAAPFGPVGERMYRTGDLARWRGDGTLECLGRVDTQVKVRGFRIELGEIEAALERHELVAQAVVTVNGSGAGEQRLAGYVVPLAGAQLDPADLRAYLARSLPAYMVPSAVVALEELPLTANGKVDRKALPALEYAAGTGREPATVQEELLCQAFAEVLGLERVGVEDDFFELGGHSLLATRLVSEVRESLQAELPIRVVFEARTPAGLAGWLASQIENQSKARPTLRPMRKQEDY</sequence>
<dbReference type="Gene3D" id="3.40.50.1820">
    <property type="entry name" value="alpha/beta hydrolase"/>
    <property type="match status" value="2"/>
</dbReference>
<dbReference type="PROSITE" id="PS00455">
    <property type="entry name" value="AMP_BINDING"/>
    <property type="match status" value="1"/>
</dbReference>
<dbReference type="Gene3D" id="3.30.559.30">
    <property type="entry name" value="Nonribosomal peptide synthetase, condensation domain"/>
    <property type="match status" value="1"/>
</dbReference>
<name>A0A540W196_9ACTN</name>
<dbReference type="InterPro" id="IPR036736">
    <property type="entry name" value="ACP-like_sf"/>
</dbReference>
<dbReference type="NCBIfam" id="TIGR01733">
    <property type="entry name" value="AA-adenyl-dom"/>
    <property type="match status" value="1"/>
</dbReference>
<dbReference type="InterPro" id="IPR020845">
    <property type="entry name" value="AMP-binding_CS"/>
</dbReference>
<reference evidence="6 7" key="1">
    <citation type="submission" date="2019-06" db="EMBL/GenBank/DDBJ databases">
        <title>Description of Kitasatospora acidophila sp. nov. isolated from pine grove soil, and reclassification of Streptomyces novaecaesareae to Kitasatospora novaeceasareae comb. nov.</title>
        <authorList>
            <person name="Kim M.J."/>
        </authorList>
    </citation>
    <scope>NUCLEOTIDE SEQUENCE [LARGE SCALE GENOMIC DNA]</scope>
    <source>
        <strain evidence="6 7">MMS16-CNU292</strain>
    </source>
</reference>
<dbReference type="InterPro" id="IPR029058">
    <property type="entry name" value="AB_hydrolase_fold"/>
</dbReference>
<dbReference type="SUPFAM" id="SSF52777">
    <property type="entry name" value="CoA-dependent acyltransferases"/>
    <property type="match status" value="2"/>
</dbReference>
<keyword evidence="7" id="KW-1185">Reference proteome</keyword>
<dbReference type="InterPro" id="IPR042099">
    <property type="entry name" value="ANL_N_sf"/>
</dbReference>
<dbReference type="OrthoDB" id="2472181at2"/>
<protein>
    <submittedName>
        <fullName evidence="6">Amino acid adenylation domain-containing protein</fullName>
    </submittedName>
</protein>
<keyword evidence="3" id="KW-0596">Phosphopantetheine</keyword>
<dbReference type="PROSITE" id="PS00012">
    <property type="entry name" value="PHOSPHOPANTETHEINE"/>
    <property type="match status" value="1"/>
</dbReference>
<organism evidence="6 7">
    <name type="scientific">Kitasatospora acidiphila</name>
    <dbReference type="NCBI Taxonomy" id="2567942"/>
    <lineage>
        <taxon>Bacteria</taxon>
        <taxon>Bacillati</taxon>
        <taxon>Actinomycetota</taxon>
        <taxon>Actinomycetes</taxon>
        <taxon>Kitasatosporales</taxon>
        <taxon>Streptomycetaceae</taxon>
        <taxon>Kitasatospora</taxon>
    </lineage>
</organism>
<comment type="cofactor">
    <cofactor evidence="1">
        <name>pantetheine 4'-phosphate</name>
        <dbReference type="ChEBI" id="CHEBI:47942"/>
    </cofactor>
</comment>
<evidence type="ECO:0000256" key="2">
    <source>
        <dbReference type="ARBA" id="ARBA00006432"/>
    </source>
</evidence>
<dbReference type="InterPro" id="IPR001242">
    <property type="entry name" value="Condensation_dom"/>
</dbReference>
<dbReference type="Proteomes" id="UP000319103">
    <property type="component" value="Unassembled WGS sequence"/>
</dbReference>
<evidence type="ECO:0000256" key="1">
    <source>
        <dbReference type="ARBA" id="ARBA00001957"/>
    </source>
</evidence>
<dbReference type="SMART" id="SM00823">
    <property type="entry name" value="PKS_PP"/>
    <property type="match status" value="2"/>
</dbReference>
<dbReference type="InterPro" id="IPR045851">
    <property type="entry name" value="AMP-bd_C_sf"/>
</dbReference>
<comment type="caution">
    <text evidence="6">The sequence shown here is derived from an EMBL/GenBank/DDBJ whole genome shotgun (WGS) entry which is preliminary data.</text>
</comment>
<dbReference type="Gene3D" id="3.40.50.980">
    <property type="match status" value="2"/>
</dbReference>
<keyword evidence="4" id="KW-0597">Phosphoprotein</keyword>
<dbReference type="CDD" id="cd19544">
    <property type="entry name" value="E-C_NRPS"/>
    <property type="match status" value="1"/>
</dbReference>
<dbReference type="FunFam" id="3.30.300.30:FF:000010">
    <property type="entry name" value="Enterobactin synthetase component F"/>
    <property type="match status" value="2"/>
</dbReference>